<evidence type="ECO:0000259" key="6">
    <source>
        <dbReference type="Pfam" id="PF25975"/>
    </source>
</evidence>
<evidence type="ECO:0000259" key="3">
    <source>
        <dbReference type="Pfam" id="PF25869"/>
    </source>
</evidence>
<evidence type="ECO:0000256" key="1">
    <source>
        <dbReference type="ARBA" id="ARBA00009477"/>
    </source>
</evidence>
<gene>
    <name evidence="7" type="ORF">MNBD_GAMMA10-1745</name>
</gene>
<dbReference type="InterPro" id="IPR006143">
    <property type="entry name" value="RND_pump_MFP"/>
</dbReference>
<protein>
    <submittedName>
        <fullName evidence="7">Probable Co/Zn/Cd efflux system membrane fusion protein</fullName>
    </submittedName>
</protein>
<dbReference type="PANTHER" id="PTHR30097:SF15">
    <property type="entry name" value="CATION EFFLUX SYSTEM PROTEIN CUSB"/>
    <property type="match status" value="1"/>
</dbReference>
<comment type="similarity">
    <text evidence="1">Belongs to the membrane fusion protein (MFP) (TC 8.A.1) family.</text>
</comment>
<dbReference type="InterPro" id="IPR058649">
    <property type="entry name" value="CzcB_C"/>
</dbReference>
<evidence type="ECO:0000313" key="7">
    <source>
        <dbReference type="EMBL" id="VAW67867.1"/>
    </source>
</evidence>
<evidence type="ECO:0000259" key="5">
    <source>
        <dbReference type="Pfam" id="PF25954"/>
    </source>
</evidence>
<dbReference type="EMBL" id="UOFJ01000298">
    <property type="protein sequence ID" value="VAW67867.1"/>
    <property type="molecule type" value="Genomic_DNA"/>
</dbReference>
<dbReference type="GO" id="GO:0015679">
    <property type="term" value="P:plasma membrane copper ion transport"/>
    <property type="evidence" value="ECO:0007669"/>
    <property type="project" value="TreeGrafter"/>
</dbReference>
<feature type="domain" description="CusB-like three alpha-helical bundle" evidence="3">
    <location>
        <begin position="208"/>
        <end position="267"/>
    </location>
</feature>
<evidence type="ECO:0000256" key="2">
    <source>
        <dbReference type="ARBA" id="ARBA00022448"/>
    </source>
</evidence>
<dbReference type="FunFam" id="2.40.30.170:FF:000010">
    <property type="entry name" value="Efflux RND transporter periplasmic adaptor subunit"/>
    <property type="match status" value="1"/>
</dbReference>
<dbReference type="GO" id="GO:0046914">
    <property type="term" value="F:transition metal ion binding"/>
    <property type="evidence" value="ECO:0007669"/>
    <property type="project" value="TreeGrafter"/>
</dbReference>
<dbReference type="Pfam" id="PF25919">
    <property type="entry name" value="BSH_CusB"/>
    <property type="match status" value="1"/>
</dbReference>
<dbReference type="GO" id="GO:0060003">
    <property type="term" value="P:copper ion export"/>
    <property type="evidence" value="ECO:0007669"/>
    <property type="project" value="TreeGrafter"/>
</dbReference>
<dbReference type="GO" id="GO:0030288">
    <property type="term" value="C:outer membrane-bounded periplasmic space"/>
    <property type="evidence" value="ECO:0007669"/>
    <property type="project" value="TreeGrafter"/>
</dbReference>
<dbReference type="InterPro" id="IPR058790">
    <property type="entry name" value="BSH_CusB"/>
</dbReference>
<feature type="domain" description="CusB-like barrel-sandwich hybrid" evidence="4">
    <location>
        <begin position="174"/>
        <end position="300"/>
    </location>
</feature>
<accession>A0A3B0XX97</accession>
<dbReference type="Pfam" id="PF25954">
    <property type="entry name" value="Beta-barrel_RND_2"/>
    <property type="match status" value="1"/>
</dbReference>
<dbReference type="InterPro" id="IPR058792">
    <property type="entry name" value="Beta-barrel_RND_2"/>
</dbReference>
<dbReference type="InterPro" id="IPR051909">
    <property type="entry name" value="MFP_Cation_Efflux"/>
</dbReference>
<dbReference type="AlphaFoldDB" id="A0A3B0XX97"/>
<dbReference type="InterPro" id="IPR058791">
    <property type="entry name" value="3HB_CusB"/>
</dbReference>
<dbReference type="PANTHER" id="PTHR30097">
    <property type="entry name" value="CATION EFFLUX SYSTEM PROTEIN CUSB"/>
    <property type="match status" value="1"/>
</dbReference>
<dbReference type="GO" id="GO:0016020">
    <property type="term" value="C:membrane"/>
    <property type="evidence" value="ECO:0007669"/>
    <property type="project" value="InterPro"/>
</dbReference>
<organism evidence="7">
    <name type="scientific">hydrothermal vent metagenome</name>
    <dbReference type="NCBI Taxonomy" id="652676"/>
    <lineage>
        <taxon>unclassified sequences</taxon>
        <taxon>metagenomes</taxon>
        <taxon>ecological metagenomes</taxon>
    </lineage>
</organism>
<dbReference type="SUPFAM" id="SSF111369">
    <property type="entry name" value="HlyD-like secretion proteins"/>
    <property type="match status" value="1"/>
</dbReference>
<dbReference type="Gene3D" id="2.40.420.20">
    <property type="match status" value="1"/>
</dbReference>
<evidence type="ECO:0000259" key="4">
    <source>
        <dbReference type="Pfam" id="PF25919"/>
    </source>
</evidence>
<keyword evidence="2" id="KW-0813">Transport</keyword>
<proteinExistence type="inferred from homology"/>
<reference evidence="7" key="1">
    <citation type="submission" date="2018-06" db="EMBL/GenBank/DDBJ databases">
        <authorList>
            <person name="Zhirakovskaya E."/>
        </authorList>
    </citation>
    <scope>NUCLEOTIDE SEQUENCE</scope>
</reference>
<dbReference type="GO" id="GO:0022857">
    <property type="term" value="F:transmembrane transporter activity"/>
    <property type="evidence" value="ECO:0007669"/>
    <property type="project" value="InterPro"/>
</dbReference>
<feature type="domain" description="CusB-like beta-barrel" evidence="5">
    <location>
        <begin position="306"/>
        <end position="383"/>
    </location>
</feature>
<dbReference type="NCBIfam" id="TIGR01730">
    <property type="entry name" value="RND_mfp"/>
    <property type="match status" value="1"/>
</dbReference>
<dbReference type="Pfam" id="PF25869">
    <property type="entry name" value="3HB_CusB"/>
    <property type="match status" value="1"/>
</dbReference>
<dbReference type="Pfam" id="PF25975">
    <property type="entry name" value="CzcB_C"/>
    <property type="match status" value="1"/>
</dbReference>
<sequence length="481" mass="53667">MSKNIMVVAVIMLAAGLGGGYWLGGGGQNTGSDNVAKTADTSAEDDRKLLFYRNPMNPSVTSPVPAKDAMGMDYIAVYAEKEKPGKKEILFYRNAMNPGVTSPVPAKDSMGMDYIPVYAEGSRDSTEPVGTVKIDPVTVQNIGVRTARAEQRVLSHQIHAVGRVDYNEERLSRLHPKTEGWIEKLYIDKTGEFVTKDAILLGIYSPQLVSSQQEYLLALNNHRHLESSTFKDIRDGANELLRSSRERLELLDVPEHQIRELEQSRKLKKTLHIHSPFDGIVMNIGVREGQYVTPNTELYMLADLTNIWVYVDIYENELSWVKVGDIAKMKVTAIPGKVFAGKVTYIYPYMESKTRTNRVRLEFNNQDLRLKPEMFANVTLMASRQVDAIVVPSEAIVRSGTDNQLFVVREPGKFEPRTVVLGVSSEGMTQILSGVKPGEEVVTSSQFLIDSESKLREATQKMMDVLESEAKESAAKTDKAK</sequence>
<name>A0A3B0XX97_9ZZZZ</name>
<dbReference type="Gene3D" id="6.10.140.730">
    <property type="match status" value="1"/>
</dbReference>
<feature type="domain" description="CzcB-like C-terminal circularly permuted SH3-like" evidence="6">
    <location>
        <begin position="389"/>
        <end position="449"/>
    </location>
</feature>
<dbReference type="Gene3D" id="2.40.30.170">
    <property type="match status" value="1"/>
</dbReference>